<dbReference type="Pfam" id="PF12802">
    <property type="entry name" value="MarR_2"/>
    <property type="match status" value="1"/>
</dbReference>
<name>A0A1H3CPF1_9RHOB</name>
<gene>
    <name evidence="5" type="ORF">SAMN05444358_10787</name>
</gene>
<proteinExistence type="predicted"/>
<dbReference type="Gene3D" id="1.10.10.10">
    <property type="entry name" value="Winged helix-like DNA-binding domain superfamily/Winged helix DNA-binding domain"/>
    <property type="match status" value="1"/>
</dbReference>
<evidence type="ECO:0000313" key="5">
    <source>
        <dbReference type="EMBL" id="SDX56031.1"/>
    </source>
</evidence>
<protein>
    <submittedName>
        <fullName evidence="5">Transcriptional regulator, MarR family</fullName>
    </submittedName>
</protein>
<evidence type="ECO:0000259" key="4">
    <source>
        <dbReference type="PROSITE" id="PS50995"/>
    </source>
</evidence>
<dbReference type="PANTHER" id="PTHR35790">
    <property type="entry name" value="HTH-TYPE TRANSCRIPTIONAL REGULATOR PCHR"/>
    <property type="match status" value="1"/>
</dbReference>
<dbReference type="RefSeq" id="WP_074737875.1">
    <property type="nucleotide sequence ID" value="NZ_FNNP01000007.1"/>
</dbReference>
<dbReference type="PRINTS" id="PR00598">
    <property type="entry name" value="HTHMARR"/>
</dbReference>
<dbReference type="GO" id="GO:0003677">
    <property type="term" value="F:DNA binding"/>
    <property type="evidence" value="ECO:0007669"/>
    <property type="project" value="UniProtKB-KW"/>
</dbReference>
<dbReference type="Proteomes" id="UP000183400">
    <property type="component" value="Unassembled WGS sequence"/>
</dbReference>
<accession>A0A1H3CPF1</accession>
<keyword evidence="6" id="KW-1185">Reference proteome</keyword>
<keyword evidence="3" id="KW-0804">Transcription</keyword>
<dbReference type="GO" id="GO:0003700">
    <property type="term" value="F:DNA-binding transcription factor activity"/>
    <property type="evidence" value="ECO:0007669"/>
    <property type="project" value="InterPro"/>
</dbReference>
<feature type="domain" description="HTH marR-type" evidence="4">
    <location>
        <begin position="15"/>
        <end position="148"/>
    </location>
</feature>
<keyword evidence="1" id="KW-0805">Transcription regulation</keyword>
<dbReference type="EMBL" id="FNNP01000007">
    <property type="protein sequence ID" value="SDX56031.1"/>
    <property type="molecule type" value="Genomic_DNA"/>
</dbReference>
<dbReference type="InterPro" id="IPR036388">
    <property type="entry name" value="WH-like_DNA-bd_sf"/>
</dbReference>
<sequence>MAHLDDDDPDTFDLRSFLPFLLNQAAEESSLEFQRVYKNRYGMLRTEWRVLFHLGNYGEMTARDIVLRAKIHKTKVSRAVRGLQQRRYLHRLRDENDRRVEQLSLTASGQAVYRELRDIARDYDAKLAARFTTGEAALLRMMLRRLAGMD</sequence>
<dbReference type="SUPFAM" id="SSF46785">
    <property type="entry name" value="Winged helix' DNA-binding domain"/>
    <property type="match status" value="1"/>
</dbReference>
<dbReference type="AlphaFoldDB" id="A0A1H3CPF1"/>
<evidence type="ECO:0000256" key="1">
    <source>
        <dbReference type="ARBA" id="ARBA00023015"/>
    </source>
</evidence>
<organism evidence="5 6">
    <name type="scientific">Ruegeria halocynthiae</name>
    <dbReference type="NCBI Taxonomy" id="985054"/>
    <lineage>
        <taxon>Bacteria</taxon>
        <taxon>Pseudomonadati</taxon>
        <taxon>Pseudomonadota</taxon>
        <taxon>Alphaproteobacteria</taxon>
        <taxon>Rhodobacterales</taxon>
        <taxon>Roseobacteraceae</taxon>
        <taxon>Ruegeria</taxon>
    </lineage>
</organism>
<dbReference type="SMART" id="SM00347">
    <property type="entry name" value="HTH_MARR"/>
    <property type="match status" value="1"/>
</dbReference>
<dbReference type="OrthoDB" id="8906692at2"/>
<dbReference type="InterPro" id="IPR052067">
    <property type="entry name" value="Metal_resp_HTH_trans_reg"/>
</dbReference>
<keyword evidence="2" id="KW-0238">DNA-binding</keyword>
<dbReference type="InterPro" id="IPR000835">
    <property type="entry name" value="HTH_MarR-typ"/>
</dbReference>
<dbReference type="InterPro" id="IPR036390">
    <property type="entry name" value="WH_DNA-bd_sf"/>
</dbReference>
<evidence type="ECO:0000256" key="3">
    <source>
        <dbReference type="ARBA" id="ARBA00023163"/>
    </source>
</evidence>
<dbReference type="PANTHER" id="PTHR35790:SF4">
    <property type="entry name" value="HTH-TYPE TRANSCRIPTIONAL REGULATOR PCHR"/>
    <property type="match status" value="1"/>
</dbReference>
<evidence type="ECO:0000313" key="6">
    <source>
        <dbReference type="Proteomes" id="UP000183400"/>
    </source>
</evidence>
<reference evidence="6" key="1">
    <citation type="submission" date="2016-10" db="EMBL/GenBank/DDBJ databases">
        <authorList>
            <person name="Varghese N."/>
            <person name="Submissions S."/>
        </authorList>
    </citation>
    <scope>NUCLEOTIDE SEQUENCE [LARGE SCALE GENOMIC DNA]</scope>
    <source>
        <strain evidence="6">DSM 27839</strain>
    </source>
</reference>
<dbReference type="PROSITE" id="PS50995">
    <property type="entry name" value="HTH_MARR_2"/>
    <property type="match status" value="1"/>
</dbReference>
<dbReference type="STRING" id="985054.SAMN05444358_10787"/>
<evidence type="ECO:0000256" key="2">
    <source>
        <dbReference type="ARBA" id="ARBA00023125"/>
    </source>
</evidence>